<evidence type="ECO:0000313" key="2">
    <source>
        <dbReference type="Proteomes" id="UP000325440"/>
    </source>
</evidence>
<accession>A0A5E4N5Y8</accession>
<organism evidence="1 2">
    <name type="scientific">Cinara cedri</name>
    <dbReference type="NCBI Taxonomy" id="506608"/>
    <lineage>
        <taxon>Eukaryota</taxon>
        <taxon>Metazoa</taxon>
        <taxon>Ecdysozoa</taxon>
        <taxon>Arthropoda</taxon>
        <taxon>Hexapoda</taxon>
        <taxon>Insecta</taxon>
        <taxon>Pterygota</taxon>
        <taxon>Neoptera</taxon>
        <taxon>Paraneoptera</taxon>
        <taxon>Hemiptera</taxon>
        <taxon>Sternorrhyncha</taxon>
        <taxon>Aphidomorpha</taxon>
        <taxon>Aphidoidea</taxon>
        <taxon>Aphididae</taxon>
        <taxon>Lachninae</taxon>
        <taxon>Cinara</taxon>
    </lineage>
</organism>
<reference evidence="1 2" key="1">
    <citation type="submission" date="2019-08" db="EMBL/GenBank/DDBJ databases">
        <authorList>
            <person name="Alioto T."/>
            <person name="Alioto T."/>
            <person name="Gomez Garrido J."/>
        </authorList>
    </citation>
    <scope>NUCLEOTIDE SEQUENCE [LARGE SCALE GENOMIC DNA]</scope>
</reference>
<dbReference type="Proteomes" id="UP000325440">
    <property type="component" value="Unassembled WGS sequence"/>
</dbReference>
<keyword evidence="2" id="KW-1185">Reference proteome</keyword>
<feature type="non-terminal residue" evidence="1">
    <location>
        <position position="154"/>
    </location>
</feature>
<proteinExistence type="predicted"/>
<name>A0A5E4N5Y8_9HEMI</name>
<gene>
    <name evidence="1" type="ORF">CINCED_3A015528</name>
</gene>
<evidence type="ECO:0000313" key="1">
    <source>
        <dbReference type="EMBL" id="VVC39159.1"/>
    </source>
</evidence>
<dbReference type="AlphaFoldDB" id="A0A5E4N5Y8"/>
<protein>
    <submittedName>
        <fullName evidence="1">Uncharacterized protein</fullName>
    </submittedName>
</protein>
<sequence>MRPTSESDYVVKSVVSMPCCGPSDGLLVNVTGDQFTQTFVVEHRPERILGYAIVVSLIRYVSAVPLADLQTPVTIFDAGDCPAIMGSTSSVGLETHDNCSPNTAVCDEPLPENVSNDITINDTVSEKSADIKSVQEPVISLTHNTDIEPDIATE</sequence>
<dbReference type="EMBL" id="CABPRJ010001853">
    <property type="protein sequence ID" value="VVC39159.1"/>
    <property type="molecule type" value="Genomic_DNA"/>
</dbReference>